<dbReference type="Proteomes" id="UP000887116">
    <property type="component" value="Unassembled WGS sequence"/>
</dbReference>
<reference evidence="1" key="1">
    <citation type="submission" date="2020-07" db="EMBL/GenBank/DDBJ databases">
        <title>Multicomponent nature underlies the extraordinary mechanical properties of spider dragline silk.</title>
        <authorList>
            <person name="Kono N."/>
            <person name="Nakamura H."/>
            <person name="Mori M."/>
            <person name="Yoshida Y."/>
            <person name="Ohtoshi R."/>
            <person name="Malay A.D."/>
            <person name="Moran D.A.P."/>
            <person name="Tomita M."/>
            <person name="Numata K."/>
            <person name="Arakawa K."/>
        </authorList>
    </citation>
    <scope>NUCLEOTIDE SEQUENCE</scope>
</reference>
<protein>
    <submittedName>
        <fullName evidence="1">Uncharacterized protein</fullName>
    </submittedName>
</protein>
<dbReference type="EMBL" id="BMAO01039701">
    <property type="protein sequence ID" value="GFR33124.1"/>
    <property type="molecule type" value="Genomic_DNA"/>
</dbReference>
<comment type="caution">
    <text evidence="1">The sequence shown here is derived from an EMBL/GenBank/DDBJ whole genome shotgun (WGS) entry which is preliminary data.</text>
</comment>
<gene>
    <name evidence="1" type="ORF">TNCT_197911</name>
</gene>
<name>A0A8X6J1J4_TRICU</name>
<organism evidence="1 2">
    <name type="scientific">Trichonephila clavata</name>
    <name type="common">Joro spider</name>
    <name type="synonym">Nephila clavata</name>
    <dbReference type="NCBI Taxonomy" id="2740835"/>
    <lineage>
        <taxon>Eukaryota</taxon>
        <taxon>Metazoa</taxon>
        <taxon>Ecdysozoa</taxon>
        <taxon>Arthropoda</taxon>
        <taxon>Chelicerata</taxon>
        <taxon>Arachnida</taxon>
        <taxon>Araneae</taxon>
        <taxon>Araneomorphae</taxon>
        <taxon>Entelegynae</taxon>
        <taxon>Araneoidea</taxon>
        <taxon>Nephilidae</taxon>
        <taxon>Trichonephila</taxon>
    </lineage>
</organism>
<sequence length="72" mass="8343">MARMERNVTMRMEKVAFRQTSVKGAGHLTLQLHLNKGALLQVCHYHQYFISTDDFLTDCARFNLNQKSKLSV</sequence>
<evidence type="ECO:0000313" key="1">
    <source>
        <dbReference type="EMBL" id="GFR33124.1"/>
    </source>
</evidence>
<proteinExistence type="predicted"/>
<accession>A0A8X6J1J4</accession>
<dbReference type="AlphaFoldDB" id="A0A8X6J1J4"/>
<keyword evidence="2" id="KW-1185">Reference proteome</keyword>
<evidence type="ECO:0000313" key="2">
    <source>
        <dbReference type="Proteomes" id="UP000887116"/>
    </source>
</evidence>